<name>A0A6J7DKQ0_9ZZZZ</name>
<gene>
    <name evidence="2" type="ORF">UFOPK3364_00774</name>
</gene>
<protein>
    <submittedName>
        <fullName evidence="2">Unannotated protein</fullName>
    </submittedName>
</protein>
<feature type="compositionally biased region" description="Basic and acidic residues" evidence="1">
    <location>
        <begin position="21"/>
        <end position="40"/>
    </location>
</feature>
<accession>A0A6J7DKQ0</accession>
<dbReference type="EMBL" id="CAFBLO010000076">
    <property type="protein sequence ID" value="CAB4871532.1"/>
    <property type="molecule type" value="Genomic_DNA"/>
</dbReference>
<feature type="compositionally biased region" description="Basic and acidic residues" evidence="1">
    <location>
        <begin position="52"/>
        <end position="64"/>
    </location>
</feature>
<proteinExistence type="predicted"/>
<feature type="region of interest" description="Disordered" evidence="1">
    <location>
        <begin position="21"/>
        <end position="70"/>
    </location>
</feature>
<dbReference type="AntiFam" id="ANF00098">
    <property type="entry name" value="Shadow ORF (opposite leuC)"/>
</dbReference>
<organism evidence="2">
    <name type="scientific">freshwater metagenome</name>
    <dbReference type="NCBI Taxonomy" id="449393"/>
    <lineage>
        <taxon>unclassified sequences</taxon>
        <taxon>metagenomes</taxon>
        <taxon>ecological metagenomes</taxon>
    </lineage>
</organism>
<evidence type="ECO:0000313" key="2">
    <source>
        <dbReference type="EMBL" id="CAB4871532.1"/>
    </source>
</evidence>
<evidence type="ECO:0000256" key="1">
    <source>
        <dbReference type="SAM" id="MobiDB-lite"/>
    </source>
</evidence>
<sequence>MPLDRNCHGLEWGERKRLGSEDMFDFRGPDSERHRPERAVSRGVAVATHNSDAGHRQPELRPDNVNDSLLDVPEGVQADAEFFGV</sequence>
<dbReference type="AlphaFoldDB" id="A0A6J7DKQ0"/>
<reference evidence="2" key="1">
    <citation type="submission" date="2020-05" db="EMBL/GenBank/DDBJ databases">
        <authorList>
            <person name="Chiriac C."/>
            <person name="Salcher M."/>
            <person name="Ghai R."/>
            <person name="Kavagutti S V."/>
        </authorList>
    </citation>
    <scope>NUCLEOTIDE SEQUENCE</scope>
</reference>